<dbReference type="OrthoDB" id="9983601at2"/>
<evidence type="ECO:0000313" key="1">
    <source>
        <dbReference type="EMBL" id="SER25995.1"/>
    </source>
</evidence>
<keyword evidence="2" id="KW-1185">Reference proteome</keyword>
<accession>A0A1H9MRF8</accession>
<reference evidence="1 2" key="1">
    <citation type="submission" date="2016-10" db="EMBL/GenBank/DDBJ databases">
        <authorList>
            <person name="de Groot N.N."/>
        </authorList>
    </citation>
    <scope>NUCLEOTIDE SEQUENCE [LARGE SCALE GENOMIC DNA]</scope>
    <source>
        <strain evidence="1 2">A52C2</strain>
    </source>
</reference>
<evidence type="ECO:0000313" key="2">
    <source>
        <dbReference type="Proteomes" id="UP000199647"/>
    </source>
</evidence>
<gene>
    <name evidence="1" type="ORF">SAMN05216548_1149</name>
</gene>
<dbReference type="RefSeq" id="WP_092498430.1">
    <property type="nucleotide sequence ID" value="NZ_FOFG01000014.1"/>
</dbReference>
<sequence length="253" mass="27989">MITTRMTAESEAAAQRYELLIEAWRAIYQAAIASPDFGSARQLADVRAEAYDLARTFISTEAAMIDAHSVEIASEAHQTTLRELGAESASELTEAAGEHLIAAVSYLTHELSVQIERDVAHLVESLRKAVLQVTIAARSRRITMKAALLQYRIGNAADIQFFFHDRGNAKWPSRKFVRAVWRHHLLSLYNEIVLLTLADHGLDQAEVSHVDPNAQSHGMRIAMSSDSELPTYAEVRSGIFHPNADAILTRGAD</sequence>
<name>A0A1H9MRF8_9HYPH</name>
<dbReference type="Proteomes" id="UP000199647">
    <property type="component" value="Unassembled WGS sequence"/>
</dbReference>
<proteinExistence type="predicted"/>
<dbReference type="STRING" id="1855383.SAMN05216548_1149"/>
<dbReference type="AlphaFoldDB" id="A0A1H9MRF8"/>
<protein>
    <submittedName>
        <fullName evidence="1">Uncharacterized protein</fullName>
    </submittedName>
</protein>
<organism evidence="1 2">
    <name type="scientific">Faunimonas pinastri</name>
    <dbReference type="NCBI Taxonomy" id="1855383"/>
    <lineage>
        <taxon>Bacteria</taxon>
        <taxon>Pseudomonadati</taxon>
        <taxon>Pseudomonadota</taxon>
        <taxon>Alphaproteobacteria</taxon>
        <taxon>Hyphomicrobiales</taxon>
        <taxon>Afifellaceae</taxon>
        <taxon>Faunimonas</taxon>
    </lineage>
</organism>
<dbReference type="EMBL" id="FOFG01000014">
    <property type="protein sequence ID" value="SER25995.1"/>
    <property type="molecule type" value="Genomic_DNA"/>
</dbReference>